<keyword evidence="4 7" id="KW-0812">Transmembrane</keyword>
<evidence type="ECO:0000313" key="10">
    <source>
        <dbReference type="Proteomes" id="UP000600588"/>
    </source>
</evidence>
<evidence type="ECO:0000256" key="1">
    <source>
        <dbReference type="ARBA" id="ARBA00004571"/>
    </source>
</evidence>
<dbReference type="NCBIfam" id="TIGR04056">
    <property type="entry name" value="OMP_RagA_SusC"/>
    <property type="match status" value="1"/>
</dbReference>
<evidence type="ECO:0000256" key="6">
    <source>
        <dbReference type="ARBA" id="ARBA00023237"/>
    </source>
</evidence>
<dbReference type="Gene3D" id="2.60.40.1120">
    <property type="entry name" value="Carboxypeptidase-like, regulatory domain"/>
    <property type="match status" value="1"/>
</dbReference>
<dbReference type="InterPro" id="IPR039426">
    <property type="entry name" value="TonB-dep_rcpt-like"/>
</dbReference>
<keyword evidence="5 7" id="KW-0472">Membrane</keyword>
<dbReference type="GO" id="GO:0009279">
    <property type="term" value="C:cell outer membrane"/>
    <property type="evidence" value="ECO:0007669"/>
    <property type="project" value="UniProtKB-SubCell"/>
</dbReference>
<feature type="domain" description="TonB-dependent receptor plug" evidence="8">
    <location>
        <begin position="193"/>
        <end position="314"/>
    </location>
</feature>
<dbReference type="Pfam" id="PF13715">
    <property type="entry name" value="CarbopepD_reg_2"/>
    <property type="match status" value="1"/>
</dbReference>
<gene>
    <name evidence="9" type="ORF">ICJ83_00230</name>
</gene>
<dbReference type="InterPro" id="IPR036942">
    <property type="entry name" value="Beta-barrel_TonB_sf"/>
</dbReference>
<evidence type="ECO:0000256" key="2">
    <source>
        <dbReference type="ARBA" id="ARBA00022448"/>
    </source>
</evidence>
<dbReference type="PROSITE" id="PS52016">
    <property type="entry name" value="TONB_DEPENDENT_REC_3"/>
    <property type="match status" value="1"/>
</dbReference>
<evidence type="ECO:0000256" key="3">
    <source>
        <dbReference type="ARBA" id="ARBA00022452"/>
    </source>
</evidence>
<reference evidence="9 10" key="1">
    <citation type="submission" date="2020-09" db="EMBL/GenBank/DDBJ databases">
        <title>TT11 complete genome.</title>
        <authorList>
            <person name="Wu Z."/>
        </authorList>
    </citation>
    <scope>NUCLEOTIDE SEQUENCE [LARGE SCALE GENOMIC DNA]</scope>
    <source>
        <strain evidence="9 10">TT11</strain>
    </source>
</reference>
<evidence type="ECO:0000259" key="8">
    <source>
        <dbReference type="Pfam" id="PF07715"/>
    </source>
</evidence>
<dbReference type="InterPro" id="IPR023996">
    <property type="entry name" value="TonB-dep_OMP_SusC/RagA"/>
</dbReference>
<dbReference type="Gene3D" id="2.170.130.10">
    <property type="entry name" value="TonB-dependent receptor, plug domain"/>
    <property type="match status" value="1"/>
</dbReference>
<keyword evidence="2 7" id="KW-0813">Transport</keyword>
<evidence type="ECO:0000256" key="4">
    <source>
        <dbReference type="ARBA" id="ARBA00022692"/>
    </source>
</evidence>
<evidence type="ECO:0000256" key="5">
    <source>
        <dbReference type="ARBA" id="ARBA00023136"/>
    </source>
</evidence>
<accession>A0A8J6Q7G3</accession>
<dbReference type="RefSeq" id="WP_188228362.1">
    <property type="nucleotide sequence ID" value="NZ_JACVXB010000001.1"/>
</dbReference>
<sequence length="1083" mass="121227">MRRSIYLFIILFNVGAFAFSQKITLNLKEVPLHEALRTVSDKANVDFFYSDNELDIDKIINVDFVDTDVEVIVSSIIGAQYKLEKQYDGLFLIVPVKNAAQAFSVIGAVTDETGQPLPGVTVLIEETKQGVSTDFDGKYRVIVSKGQTLVFSYVGFKSQTVVFDGQKEINISLEEDISALEEVIVTGIVERKKETYTGAVNTVTGEELKAIGNVNVIESLKTLDPSFIVLENNLQGSNPNVLPNIEVRGQTSISNEDLRDEFGADPNSPLFILDGFETNLRTIVDLDMNRVASITILKDAASTALYGSKAANGVVVVETIKPKEGQIQLTYTGDFTVEIPDLTDYNLMNSSEKLEYERLAGMWTYYINDMGPQIRLDSIYNSKLAEVRRGVDTYWLSEPVRTAVSQRHAIAGSGGTEALRFNAGFNFRDGQGVMKGSGRDTWGGNVDLIYRRGKVNIANRLYVNGFEAKESNYGSFSDYATANPYYRKYDEFGEITRYLDDSVRGLLVNPLYQTLLNSSDQTVGFSILNNLGIIVDLTSKFRLQGGVQIRKETTEREAFVSPEDPIFDDSSFFEKGTYTNTQTENFSYMANAMLVYNNVFADKHSVTVNLRTEIEEQNNESYGTRAVGFPAGANPNPSFSFSYQTDAKPSYSTRKYRRNNVMGSVNYAFDNRYLLDLNYRLDGSTAFGSNEKYSPFWSAGFGWNIHKERGFNSNVINLLRLKQTFGYTGNQNLGSVASTSVYSYGNTVNILGVGTQLTTFANANLEWQRTFDSNLGLDIAMFNRRLDGRFNLFKKNTDPLVVPVSLASSTGLVSYPLNVGRLEVNGFEAIVNYKIINNIRKDFMWRVGLTGSVIRMEYDDFGNKLQNLDEENIDSGSLVRYRDGYSPNDIWAVPSLGIDPATGQEVFLKKNGQTSFDYDYSDEVVVGNTRPDVEGVFSNFVSLKGFTLGVNIRYRFGGEQFNNALFNKVENIGYFGVVNNQDRRALYDRWQQPGDVAKFKDIADTDAVPISSRFVQDENVLIGESINLGYRTTDKKWVKALGMNSFRFNAYMNNIFRASSVLAERGIDYPFARSVSFSINATF</sequence>
<dbReference type="InterPro" id="IPR023997">
    <property type="entry name" value="TonB-dep_OMP_SusC/RagA_CS"/>
</dbReference>
<dbReference type="SUPFAM" id="SSF49464">
    <property type="entry name" value="Carboxypeptidase regulatory domain-like"/>
    <property type="match status" value="1"/>
</dbReference>
<keyword evidence="10" id="KW-1185">Reference proteome</keyword>
<keyword evidence="6 7" id="KW-0998">Cell outer membrane</keyword>
<organism evidence="9 10">
    <name type="scientific">Aestuariibaculum sediminum</name>
    <dbReference type="NCBI Taxonomy" id="2770637"/>
    <lineage>
        <taxon>Bacteria</taxon>
        <taxon>Pseudomonadati</taxon>
        <taxon>Bacteroidota</taxon>
        <taxon>Flavobacteriia</taxon>
        <taxon>Flavobacteriales</taxon>
        <taxon>Flavobacteriaceae</taxon>
    </lineage>
</organism>
<dbReference type="InterPro" id="IPR012910">
    <property type="entry name" value="Plug_dom"/>
</dbReference>
<dbReference type="InterPro" id="IPR037066">
    <property type="entry name" value="Plug_dom_sf"/>
</dbReference>
<keyword evidence="3 7" id="KW-1134">Transmembrane beta strand</keyword>
<evidence type="ECO:0000313" key="9">
    <source>
        <dbReference type="EMBL" id="MBD0830547.1"/>
    </source>
</evidence>
<dbReference type="NCBIfam" id="TIGR04057">
    <property type="entry name" value="SusC_RagA_signa"/>
    <property type="match status" value="1"/>
</dbReference>
<comment type="subcellular location">
    <subcellularLocation>
        <location evidence="1 7">Cell outer membrane</location>
        <topology evidence="1 7">Multi-pass membrane protein</topology>
    </subcellularLocation>
</comment>
<name>A0A8J6Q7G3_9FLAO</name>
<dbReference type="SUPFAM" id="SSF56935">
    <property type="entry name" value="Porins"/>
    <property type="match status" value="1"/>
</dbReference>
<dbReference type="Pfam" id="PF07715">
    <property type="entry name" value="Plug"/>
    <property type="match status" value="1"/>
</dbReference>
<dbReference type="InterPro" id="IPR008969">
    <property type="entry name" value="CarboxyPept-like_regulatory"/>
</dbReference>
<comment type="similarity">
    <text evidence="7">Belongs to the TonB-dependent receptor family.</text>
</comment>
<proteinExistence type="inferred from homology"/>
<dbReference type="Proteomes" id="UP000600588">
    <property type="component" value="Unassembled WGS sequence"/>
</dbReference>
<dbReference type="EMBL" id="JACVXB010000001">
    <property type="protein sequence ID" value="MBD0830547.1"/>
    <property type="molecule type" value="Genomic_DNA"/>
</dbReference>
<comment type="caution">
    <text evidence="9">The sequence shown here is derived from an EMBL/GenBank/DDBJ whole genome shotgun (WGS) entry which is preliminary data.</text>
</comment>
<evidence type="ECO:0000256" key="7">
    <source>
        <dbReference type="PROSITE-ProRule" id="PRU01360"/>
    </source>
</evidence>
<protein>
    <submittedName>
        <fullName evidence="9">SusC/RagA family TonB-linked outer membrane protein</fullName>
    </submittedName>
</protein>
<dbReference type="Gene3D" id="2.40.170.20">
    <property type="entry name" value="TonB-dependent receptor, beta-barrel domain"/>
    <property type="match status" value="1"/>
</dbReference>
<dbReference type="AlphaFoldDB" id="A0A8J6Q7G3"/>